<dbReference type="OrthoDB" id="2160638at2759"/>
<dbReference type="PANTHER" id="PTHR11069">
    <property type="entry name" value="GLUCOSYLCERAMIDASE"/>
    <property type="match status" value="1"/>
</dbReference>
<dbReference type="Proteomes" id="UP000605970">
    <property type="component" value="Unassembled WGS sequence"/>
</dbReference>
<gene>
    <name evidence="8" type="ORF">Mgra_00005028</name>
</gene>
<evidence type="ECO:0000313" key="8">
    <source>
        <dbReference type="EMBL" id="KAF7635490.1"/>
    </source>
</evidence>
<evidence type="ECO:0000256" key="6">
    <source>
        <dbReference type="RuleBase" id="RU361188"/>
    </source>
</evidence>
<evidence type="ECO:0000256" key="3">
    <source>
        <dbReference type="ARBA" id="ARBA00012658"/>
    </source>
</evidence>
<evidence type="ECO:0000259" key="7">
    <source>
        <dbReference type="Pfam" id="PF02055"/>
    </source>
</evidence>
<comment type="caution">
    <text evidence="8">The sequence shown here is derived from an EMBL/GenBank/DDBJ whole genome shotgun (WGS) entry which is preliminary data.</text>
</comment>
<dbReference type="GO" id="GO:0006680">
    <property type="term" value="P:glucosylceramide catabolic process"/>
    <property type="evidence" value="ECO:0007669"/>
    <property type="project" value="TreeGrafter"/>
</dbReference>
<keyword evidence="9" id="KW-1185">Reference proteome</keyword>
<comment type="similarity">
    <text evidence="2 6">Belongs to the glycosyl hydrolase 30 family.</text>
</comment>
<dbReference type="EMBL" id="JABEBT010000041">
    <property type="protein sequence ID" value="KAF7635490.1"/>
    <property type="molecule type" value="Genomic_DNA"/>
</dbReference>
<dbReference type="InterPro" id="IPR033453">
    <property type="entry name" value="Glyco_hydro_30_TIM-barrel"/>
</dbReference>
<dbReference type="InterPro" id="IPR017853">
    <property type="entry name" value="GH"/>
</dbReference>
<organism evidence="8 9">
    <name type="scientific">Meloidogyne graminicola</name>
    <dbReference type="NCBI Taxonomy" id="189291"/>
    <lineage>
        <taxon>Eukaryota</taxon>
        <taxon>Metazoa</taxon>
        <taxon>Ecdysozoa</taxon>
        <taxon>Nematoda</taxon>
        <taxon>Chromadorea</taxon>
        <taxon>Rhabditida</taxon>
        <taxon>Tylenchina</taxon>
        <taxon>Tylenchomorpha</taxon>
        <taxon>Tylenchoidea</taxon>
        <taxon>Meloidogynidae</taxon>
        <taxon>Meloidogyninae</taxon>
        <taxon>Meloidogyne</taxon>
    </lineage>
</organism>
<dbReference type="AlphaFoldDB" id="A0A8S9ZPX7"/>
<keyword evidence="6" id="KW-0746">Sphingolipid metabolism</keyword>
<dbReference type="Gene3D" id="3.20.20.80">
    <property type="entry name" value="Glycosidases"/>
    <property type="match status" value="1"/>
</dbReference>
<dbReference type="EC" id="3.2.1.45" evidence="3 6"/>
<evidence type="ECO:0000313" key="9">
    <source>
        <dbReference type="Proteomes" id="UP000605970"/>
    </source>
</evidence>
<keyword evidence="6" id="KW-0443">Lipid metabolism</keyword>
<evidence type="ECO:0000256" key="1">
    <source>
        <dbReference type="ARBA" id="ARBA00001013"/>
    </source>
</evidence>
<dbReference type="GO" id="GO:0016020">
    <property type="term" value="C:membrane"/>
    <property type="evidence" value="ECO:0007669"/>
    <property type="project" value="GOC"/>
</dbReference>
<keyword evidence="6" id="KW-0326">Glycosidase</keyword>
<accession>A0A8S9ZPX7</accession>
<dbReference type="PANTHER" id="PTHR11069:SF23">
    <property type="entry name" value="LYSOSOMAL ACID GLUCOSYLCERAMIDASE"/>
    <property type="match status" value="1"/>
</dbReference>
<dbReference type="GO" id="GO:0004348">
    <property type="term" value="F:glucosylceramidase activity"/>
    <property type="evidence" value="ECO:0007669"/>
    <property type="project" value="UniProtKB-EC"/>
</dbReference>
<protein>
    <recommendedName>
        <fullName evidence="3 6">Glucosylceramidase</fullName>
        <ecNumber evidence="3 6">3.2.1.45</ecNumber>
    </recommendedName>
</protein>
<name>A0A8S9ZPX7_9BILA</name>
<keyword evidence="4" id="KW-0732">Signal</keyword>
<dbReference type="InterPro" id="IPR001139">
    <property type="entry name" value="Glyco_hydro_30"/>
</dbReference>
<dbReference type="Pfam" id="PF02055">
    <property type="entry name" value="Glyco_hydro_30"/>
    <property type="match status" value="1"/>
</dbReference>
<dbReference type="SUPFAM" id="SSF51445">
    <property type="entry name" value="(Trans)glycosidases"/>
    <property type="match status" value="1"/>
</dbReference>
<keyword evidence="5 6" id="KW-0378">Hydrolase</keyword>
<feature type="domain" description="Glycosyl hydrolase family 30 TIM-barrel" evidence="7">
    <location>
        <begin position="4"/>
        <end position="131"/>
    </location>
</feature>
<proteinExistence type="inferred from homology"/>
<reference evidence="8" key="1">
    <citation type="journal article" date="2020" name="Ecol. Evol.">
        <title>Genome structure and content of the rice root-knot nematode (Meloidogyne graminicola).</title>
        <authorList>
            <person name="Phan N.T."/>
            <person name="Danchin E.G.J."/>
            <person name="Klopp C."/>
            <person name="Perfus-Barbeoch L."/>
            <person name="Kozlowski D.K."/>
            <person name="Koutsovoulos G.D."/>
            <person name="Lopez-Roques C."/>
            <person name="Bouchez O."/>
            <person name="Zahm M."/>
            <person name="Besnard G."/>
            <person name="Bellafiore S."/>
        </authorList>
    </citation>
    <scope>NUCLEOTIDE SEQUENCE</scope>
    <source>
        <strain evidence="8">VN-18</strain>
    </source>
</reference>
<sequence length="131" mass="15524">MFISNRTQREFAKYLLLPILKESEYTSKIKLIAFDDVREHLFNSVSEIFEEEYQLLSSQYLFEQSCSIINKLSFITPNFIINEAKNACTGFEILTTDWGPRLGNWTRGWMYGHDIIQNLNNWSIGWIDWNI</sequence>
<comment type="catalytic activity">
    <reaction evidence="1">
        <text>a beta-D-glucosyl-(1&lt;-&gt;1')-N-acylsphing-4-enine + H2O = an N-acylsphing-4-enine + D-glucose</text>
        <dbReference type="Rhea" id="RHEA:13269"/>
        <dbReference type="ChEBI" id="CHEBI:4167"/>
        <dbReference type="ChEBI" id="CHEBI:15377"/>
        <dbReference type="ChEBI" id="CHEBI:22801"/>
        <dbReference type="ChEBI" id="CHEBI:52639"/>
        <dbReference type="EC" id="3.2.1.45"/>
    </reaction>
    <physiologicalReaction direction="left-to-right" evidence="1">
        <dbReference type="Rhea" id="RHEA:13270"/>
    </physiologicalReaction>
</comment>
<evidence type="ECO:0000256" key="5">
    <source>
        <dbReference type="ARBA" id="ARBA00022801"/>
    </source>
</evidence>
<evidence type="ECO:0000256" key="2">
    <source>
        <dbReference type="ARBA" id="ARBA00005382"/>
    </source>
</evidence>
<evidence type="ECO:0000256" key="4">
    <source>
        <dbReference type="ARBA" id="ARBA00022729"/>
    </source>
</evidence>